<accession>A0A8J2U5H0</accession>
<proteinExistence type="predicted"/>
<dbReference type="SUPFAM" id="SSF53448">
    <property type="entry name" value="Nucleotide-diphospho-sugar transferases"/>
    <property type="match status" value="1"/>
</dbReference>
<gene>
    <name evidence="2" type="ORF">GCM10011369_20550</name>
</gene>
<name>A0A8J2U5H0_9GAMM</name>
<dbReference type="InterPro" id="IPR029044">
    <property type="entry name" value="Nucleotide-diphossugar_trans"/>
</dbReference>
<feature type="domain" description="Glycosyltransferase 2-like" evidence="1">
    <location>
        <begin position="322"/>
        <end position="443"/>
    </location>
</feature>
<protein>
    <recommendedName>
        <fullName evidence="1">Glycosyltransferase 2-like domain-containing protein</fullName>
    </recommendedName>
</protein>
<dbReference type="EMBL" id="BMDX01000009">
    <property type="protein sequence ID" value="GGA78538.1"/>
    <property type="molecule type" value="Genomic_DNA"/>
</dbReference>
<evidence type="ECO:0000313" key="3">
    <source>
        <dbReference type="Proteomes" id="UP000619743"/>
    </source>
</evidence>
<evidence type="ECO:0000313" key="2">
    <source>
        <dbReference type="EMBL" id="GGA78538.1"/>
    </source>
</evidence>
<reference evidence="3" key="1">
    <citation type="journal article" date="2019" name="Int. J. Syst. Evol. Microbiol.">
        <title>The Global Catalogue of Microorganisms (GCM) 10K type strain sequencing project: providing services to taxonomists for standard genome sequencing and annotation.</title>
        <authorList>
            <consortium name="The Broad Institute Genomics Platform"/>
            <consortium name="The Broad Institute Genome Sequencing Center for Infectious Disease"/>
            <person name="Wu L."/>
            <person name="Ma J."/>
        </authorList>
    </citation>
    <scope>NUCLEOTIDE SEQUENCE [LARGE SCALE GENOMIC DNA]</scope>
    <source>
        <strain evidence="3">CGMCC 1.10130</strain>
    </source>
</reference>
<organism evidence="2 3">
    <name type="scientific">Neiella marina</name>
    <dbReference type="NCBI Taxonomy" id="508461"/>
    <lineage>
        <taxon>Bacteria</taxon>
        <taxon>Pseudomonadati</taxon>
        <taxon>Pseudomonadota</taxon>
        <taxon>Gammaproteobacteria</taxon>
        <taxon>Alteromonadales</taxon>
        <taxon>Echinimonadaceae</taxon>
        <taxon>Neiella</taxon>
    </lineage>
</organism>
<dbReference type="CDD" id="cd04186">
    <property type="entry name" value="GT_2_like_c"/>
    <property type="match status" value="1"/>
</dbReference>
<dbReference type="Gene3D" id="3.90.550.10">
    <property type="entry name" value="Spore Coat Polysaccharide Biosynthesis Protein SpsA, Chain A"/>
    <property type="match status" value="1"/>
</dbReference>
<dbReference type="Proteomes" id="UP000619743">
    <property type="component" value="Unassembled WGS sequence"/>
</dbReference>
<comment type="caution">
    <text evidence="2">The sequence shown here is derived from an EMBL/GenBank/DDBJ whole genome shotgun (WGS) entry which is preliminary data.</text>
</comment>
<sequence>MIAHNFMKKPLIRLLKGVVNTLPKSVKQLLADLSGLTAWYRKNLNQHYFESYNFDSSARTSTYQDWCLKQSAHTEHSDPQVAIACVINASTANRLEKLPDSLNSISNGSIQPSLVLVNADSELKPQVLNLVGQCLCPSITWAFADQTENVVEQALYCCFINAGDRLAADAFAQLQYEVTQHPNSSVIYADHDYLNQHGERYLPQFKPAWNLDLQLTTHYVSNAGFWLLGCEELEGVLSATDNLDNILYNLTVERALNGKSDISHTAKMLFHFDGNPTSHNLEALNLSSANLASLGLSAGAVTFSNGCFNISWPLPADKPLVSLIIPTKNALKLVKSCINSILEKTDYDNFEILLVDNQSDEPASLKYFERLSHHPKIRVIKYDAPFNYSAINNFAVEQASGEIIALVNNDIEVIDDNWLSEMVSHALRPSVGCVGAKLFYSDNTIQHAGVIIGYGGVAGHAHKHFPMHHSGYMNRLQAVQNFSAVTAACLVVKKDIYHQVGGLNEQDLTVAFNDVDFCLKVQAAGYRNVWTPYARLYHHESVSRGSDQSGAKLKRFEAEIDFMKNTWKTDIQPDPAYNPNLTLKREDFGLPE</sequence>
<dbReference type="PANTHER" id="PTHR43179:SF7">
    <property type="entry name" value="RHAMNOSYLTRANSFERASE WBBL"/>
    <property type="match status" value="1"/>
</dbReference>
<dbReference type="AlphaFoldDB" id="A0A8J2U5H0"/>
<keyword evidence="3" id="KW-1185">Reference proteome</keyword>
<evidence type="ECO:0000259" key="1">
    <source>
        <dbReference type="Pfam" id="PF00535"/>
    </source>
</evidence>
<dbReference type="Pfam" id="PF00535">
    <property type="entry name" value="Glycos_transf_2"/>
    <property type="match status" value="1"/>
</dbReference>
<dbReference type="PANTHER" id="PTHR43179">
    <property type="entry name" value="RHAMNOSYLTRANSFERASE WBBL"/>
    <property type="match status" value="1"/>
</dbReference>
<dbReference type="InterPro" id="IPR001173">
    <property type="entry name" value="Glyco_trans_2-like"/>
</dbReference>